<reference evidence="2" key="2">
    <citation type="submission" date="2017-05" db="UniProtKB">
        <authorList>
            <consortium name="EnsemblMetazoa"/>
        </authorList>
    </citation>
    <scope>IDENTIFICATION</scope>
</reference>
<gene>
    <name evidence="2" type="primary">109586702</name>
</gene>
<accession>A0A1X7TQ24</accession>
<keyword evidence="1" id="KW-0472">Membrane</keyword>
<evidence type="ECO:0000313" key="2">
    <source>
        <dbReference type="EnsemblMetazoa" id="Aqu2.1.16900_001"/>
    </source>
</evidence>
<organism evidence="2">
    <name type="scientific">Amphimedon queenslandica</name>
    <name type="common">Sponge</name>
    <dbReference type="NCBI Taxonomy" id="400682"/>
    <lineage>
        <taxon>Eukaryota</taxon>
        <taxon>Metazoa</taxon>
        <taxon>Porifera</taxon>
        <taxon>Demospongiae</taxon>
        <taxon>Heteroscleromorpha</taxon>
        <taxon>Haplosclerida</taxon>
        <taxon>Niphatidae</taxon>
        <taxon>Amphimedon</taxon>
    </lineage>
</organism>
<dbReference type="AlphaFoldDB" id="A0A1X7TQ24"/>
<dbReference type="InParanoid" id="A0A1X7TQ24"/>
<evidence type="ECO:0000313" key="3">
    <source>
        <dbReference type="Proteomes" id="UP000007879"/>
    </source>
</evidence>
<proteinExistence type="predicted"/>
<evidence type="ECO:0000256" key="1">
    <source>
        <dbReference type="SAM" id="Phobius"/>
    </source>
</evidence>
<sequence length="329" mass="37925">MMKTIERFLSGLHIVAVLVAILGIIFNYWSVLAAIFILELACLNLGKIVRRKPKKQKALDRCGREYHSMCKAQKHLSNEAEYYKKENKKLKLEKKRWEEFQVILTDKLDKSKEQFQSELEKKDRHIVHLTRRIAKLESAETAWKVKLDFEKDKVRGLKREVGVKLEEISDLERMKEDDLTSFNERLSTVQAEFEAAAKHLLVAEELNHQLCAQLQIEKVPIFKKDLPLIPVCARSPSNIYYSLNNNTSDLSNGYGLNIGDVPPSFADVKYMDIVAENYKLQDIQNIVASDSIDKTDYYDRCRLSSDSADPLEKIPSSLHSIWIGARHVT</sequence>
<dbReference type="EnsemblMetazoa" id="XM_020002908.1">
    <property type="protein sequence ID" value="XP_019858467.1"/>
    <property type="gene ID" value="LOC109586702"/>
</dbReference>
<reference evidence="3" key="1">
    <citation type="journal article" date="2010" name="Nature">
        <title>The Amphimedon queenslandica genome and the evolution of animal complexity.</title>
        <authorList>
            <person name="Srivastava M."/>
            <person name="Simakov O."/>
            <person name="Chapman J."/>
            <person name="Fahey B."/>
            <person name="Gauthier M.E."/>
            <person name="Mitros T."/>
            <person name="Richards G.S."/>
            <person name="Conaco C."/>
            <person name="Dacre M."/>
            <person name="Hellsten U."/>
            <person name="Larroux C."/>
            <person name="Putnam N.H."/>
            <person name="Stanke M."/>
            <person name="Adamska M."/>
            <person name="Darling A."/>
            <person name="Degnan S.M."/>
            <person name="Oakley T.H."/>
            <person name="Plachetzki D.C."/>
            <person name="Zhai Y."/>
            <person name="Adamski M."/>
            <person name="Calcino A."/>
            <person name="Cummins S.F."/>
            <person name="Goodstein D.M."/>
            <person name="Harris C."/>
            <person name="Jackson D.J."/>
            <person name="Leys S.P."/>
            <person name="Shu S."/>
            <person name="Woodcroft B.J."/>
            <person name="Vervoort M."/>
            <person name="Kosik K.S."/>
            <person name="Manning G."/>
            <person name="Degnan B.M."/>
            <person name="Rokhsar D.S."/>
        </authorList>
    </citation>
    <scope>NUCLEOTIDE SEQUENCE [LARGE SCALE GENOMIC DNA]</scope>
</reference>
<dbReference type="KEGG" id="aqu:109586702"/>
<keyword evidence="1" id="KW-0812">Transmembrane</keyword>
<dbReference type="Proteomes" id="UP000007879">
    <property type="component" value="Unassembled WGS sequence"/>
</dbReference>
<dbReference type="EnsemblMetazoa" id="Aqu2.1.16900_001">
    <property type="protein sequence ID" value="Aqu2.1.16900_001"/>
    <property type="gene ID" value="Aqu2.1.16900"/>
</dbReference>
<keyword evidence="3" id="KW-1185">Reference proteome</keyword>
<protein>
    <submittedName>
        <fullName evidence="2">Uncharacterized protein</fullName>
    </submittedName>
</protein>
<feature type="transmembrane region" description="Helical" evidence="1">
    <location>
        <begin position="7"/>
        <end position="25"/>
    </location>
</feature>
<name>A0A1X7TQ24_AMPQE</name>
<keyword evidence="1" id="KW-1133">Transmembrane helix</keyword>